<evidence type="ECO:0000313" key="2">
    <source>
        <dbReference type="EMBL" id="GAA1103336.1"/>
    </source>
</evidence>
<sequence>MPDVPWSARLAKRDPVDTSLVTWRAGRGVTYRRWARTDERGRARIHVLRIDLRTTGLKVAPIGAPTVAGRERMLSMVKRNKAIAGINGDFFDIGNTGAPLGVATAGAKLRHGPVAGWNNAIYKVKGRWAVGELPVVAKVRNHPELVVTNVNSPQIAKGGLGVYTSAWGTMPGRSVTGDQRIVREVVIRGGRVVSNKRKLTTGKAVRGTVLIGRGRSATKLAGLKVGRKVRVATWLKGQPTVAIGGDRPLLVDGVRRVVDDVTLHPRTAVGIDRDTKAMYWVVVDGRTKSSRGFSMVELANLMTELGVEDALNLDGGGSSTMIARNQSGKVSVRNYPSDGAQRVVPNGLGVFIR</sequence>
<gene>
    <name evidence="2" type="ORF">GCM10009668_22650</name>
</gene>
<name>A0ABN1TUN5_9ACTN</name>
<organism evidence="2 3">
    <name type="scientific">Nocardioides dubius</name>
    <dbReference type="NCBI Taxonomy" id="317019"/>
    <lineage>
        <taxon>Bacteria</taxon>
        <taxon>Bacillati</taxon>
        <taxon>Actinomycetota</taxon>
        <taxon>Actinomycetes</taxon>
        <taxon>Propionibacteriales</taxon>
        <taxon>Nocardioidaceae</taxon>
        <taxon>Nocardioides</taxon>
    </lineage>
</organism>
<reference evidence="2 3" key="1">
    <citation type="journal article" date="2019" name="Int. J. Syst. Evol. Microbiol.">
        <title>The Global Catalogue of Microorganisms (GCM) 10K type strain sequencing project: providing services to taxonomists for standard genome sequencing and annotation.</title>
        <authorList>
            <consortium name="The Broad Institute Genomics Platform"/>
            <consortium name="The Broad Institute Genome Sequencing Center for Infectious Disease"/>
            <person name="Wu L."/>
            <person name="Ma J."/>
        </authorList>
    </citation>
    <scope>NUCLEOTIDE SEQUENCE [LARGE SCALE GENOMIC DNA]</scope>
    <source>
        <strain evidence="2 3">JCM 13008</strain>
    </source>
</reference>
<dbReference type="PANTHER" id="PTHR40446:SF2">
    <property type="entry name" value="N-ACETYLGLUCOSAMINE-1-PHOSPHODIESTER ALPHA-N-ACETYLGLUCOSAMINIDASE"/>
    <property type="match status" value="1"/>
</dbReference>
<protein>
    <recommendedName>
        <fullName evidence="1">Phosphodiester glycosidase domain-containing protein</fullName>
    </recommendedName>
</protein>
<accession>A0ABN1TUN5</accession>
<proteinExistence type="predicted"/>
<feature type="domain" description="Phosphodiester glycosidase" evidence="1">
    <location>
        <begin position="184"/>
        <end position="351"/>
    </location>
</feature>
<dbReference type="EMBL" id="BAAALG010000009">
    <property type="protein sequence ID" value="GAA1103336.1"/>
    <property type="molecule type" value="Genomic_DNA"/>
</dbReference>
<dbReference type="InterPro" id="IPR018711">
    <property type="entry name" value="NAGPA"/>
</dbReference>
<dbReference type="Proteomes" id="UP001501581">
    <property type="component" value="Unassembled WGS sequence"/>
</dbReference>
<evidence type="ECO:0000313" key="3">
    <source>
        <dbReference type="Proteomes" id="UP001501581"/>
    </source>
</evidence>
<dbReference type="Pfam" id="PF09992">
    <property type="entry name" value="NAGPA"/>
    <property type="match status" value="1"/>
</dbReference>
<comment type="caution">
    <text evidence="2">The sequence shown here is derived from an EMBL/GenBank/DDBJ whole genome shotgun (WGS) entry which is preliminary data.</text>
</comment>
<dbReference type="PANTHER" id="PTHR40446">
    <property type="entry name" value="N-ACETYLGLUCOSAMINE-1-PHOSPHODIESTER ALPHA-N-ACETYLGLUCOSAMINIDASE"/>
    <property type="match status" value="1"/>
</dbReference>
<keyword evidence="3" id="KW-1185">Reference proteome</keyword>
<evidence type="ECO:0000259" key="1">
    <source>
        <dbReference type="Pfam" id="PF09992"/>
    </source>
</evidence>